<dbReference type="InterPro" id="IPR010827">
    <property type="entry name" value="BamA/TamA_POTRA"/>
</dbReference>
<comment type="caution">
    <text evidence="8">The sequence shown here is derived from an EMBL/GenBank/DDBJ whole genome shotgun (WGS) entry which is preliminary data.</text>
</comment>
<gene>
    <name evidence="8" type="ORF">FC093_22975</name>
</gene>
<dbReference type="RefSeq" id="WP_137264169.1">
    <property type="nucleotide sequence ID" value="NZ_SZQL01000038.1"/>
</dbReference>
<proteinExistence type="predicted"/>
<evidence type="ECO:0000259" key="7">
    <source>
        <dbReference type="PROSITE" id="PS51779"/>
    </source>
</evidence>
<keyword evidence="4" id="KW-0732">Signal</keyword>
<evidence type="ECO:0000313" key="8">
    <source>
        <dbReference type="EMBL" id="TKK64249.1"/>
    </source>
</evidence>
<comment type="subcellular location">
    <subcellularLocation>
        <location evidence="1">Membrane</location>
    </subcellularLocation>
</comment>
<keyword evidence="3" id="KW-0812">Transmembrane</keyword>
<dbReference type="OrthoDB" id="9802086at2"/>
<evidence type="ECO:0000256" key="5">
    <source>
        <dbReference type="ARBA" id="ARBA00023136"/>
    </source>
</evidence>
<dbReference type="EMBL" id="SZQL01000038">
    <property type="protein sequence ID" value="TKK64249.1"/>
    <property type="molecule type" value="Genomic_DNA"/>
</dbReference>
<dbReference type="PROSITE" id="PS51779">
    <property type="entry name" value="POTRA"/>
    <property type="match status" value="2"/>
</dbReference>
<accession>A0A4U3KRK5</accession>
<organism evidence="8 9">
    <name type="scientific">Ilyomonas limi</name>
    <dbReference type="NCBI Taxonomy" id="2575867"/>
    <lineage>
        <taxon>Bacteria</taxon>
        <taxon>Pseudomonadati</taxon>
        <taxon>Bacteroidota</taxon>
        <taxon>Chitinophagia</taxon>
        <taxon>Chitinophagales</taxon>
        <taxon>Chitinophagaceae</taxon>
        <taxon>Ilyomonas</taxon>
    </lineage>
</organism>
<dbReference type="PANTHER" id="PTHR12815">
    <property type="entry name" value="SORTING AND ASSEMBLY MACHINERY SAMM50 PROTEIN FAMILY MEMBER"/>
    <property type="match status" value="1"/>
</dbReference>
<dbReference type="InterPro" id="IPR023707">
    <property type="entry name" value="OM_assembly_BamA"/>
</dbReference>
<dbReference type="Gene3D" id="3.10.20.310">
    <property type="entry name" value="membrane protein fhac"/>
    <property type="match status" value="5"/>
</dbReference>
<name>A0A4U3KRK5_9BACT</name>
<dbReference type="PIRSF" id="PIRSF006076">
    <property type="entry name" value="OM_assembly_OMP85"/>
    <property type="match status" value="1"/>
</dbReference>
<keyword evidence="2" id="KW-1134">Transmembrane beta strand</keyword>
<dbReference type="InterPro" id="IPR034746">
    <property type="entry name" value="POTRA"/>
</dbReference>
<dbReference type="GO" id="GO:0071709">
    <property type="term" value="P:membrane assembly"/>
    <property type="evidence" value="ECO:0007669"/>
    <property type="project" value="InterPro"/>
</dbReference>
<feature type="domain" description="POTRA" evidence="7">
    <location>
        <begin position="62"/>
        <end position="137"/>
    </location>
</feature>
<reference evidence="8 9" key="1">
    <citation type="submission" date="2019-05" db="EMBL/GenBank/DDBJ databases">
        <title>Panacibacter sp. strain 17mud1-8 Genome sequencing and assembly.</title>
        <authorList>
            <person name="Chhetri G."/>
        </authorList>
    </citation>
    <scope>NUCLEOTIDE SEQUENCE [LARGE SCALE GENOMIC DNA]</scope>
    <source>
        <strain evidence="8 9">17mud1-8</strain>
    </source>
</reference>
<keyword evidence="6" id="KW-0998">Cell outer membrane</keyword>
<evidence type="ECO:0000256" key="2">
    <source>
        <dbReference type="ARBA" id="ARBA00022452"/>
    </source>
</evidence>
<keyword evidence="5" id="KW-0472">Membrane</keyword>
<feature type="domain" description="POTRA" evidence="7">
    <location>
        <begin position="440"/>
        <end position="515"/>
    </location>
</feature>
<dbReference type="AlphaFoldDB" id="A0A4U3KRK5"/>
<evidence type="ECO:0000256" key="1">
    <source>
        <dbReference type="ARBA" id="ARBA00004370"/>
    </source>
</evidence>
<evidence type="ECO:0000256" key="3">
    <source>
        <dbReference type="ARBA" id="ARBA00022692"/>
    </source>
</evidence>
<protein>
    <submittedName>
        <fullName evidence="8">Outer membrane protein assembly factor</fullName>
    </submittedName>
</protein>
<evidence type="ECO:0000256" key="6">
    <source>
        <dbReference type="ARBA" id="ARBA00023237"/>
    </source>
</evidence>
<dbReference type="GO" id="GO:0019867">
    <property type="term" value="C:outer membrane"/>
    <property type="evidence" value="ECO:0007669"/>
    <property type="project" value="InterPro"/>
</dbReference>
<dbReference type="InterPro" id="IPR039910">
    <property type="entry name" value="D15-like"/>
</dbReference>
<evidence type="ECO:0000313" key="9">
    <source>
        <dbReference type="Proteomes" id="UP000305848"/>
    </source>
</evidence>
<dbReference type="Proteomes" id="UP000305848">
    <property type="component" value="Unassembled WGS sequence"/>
</dbReference>
<sequence>MQQVCRFLLLVVVTGFIYKKSSAQQLPVADSAAQTADTTVQPVTSVDADLLNIFNQKGQKRYKITGITVTGNRYFDQALLVSISGLTVGDEVIIPGGDNFAKAIQKLWSQNYFSNVEIYITRLEGDNIYIEIHVQERPRLADFQFKGVGKGEIDDLKTKSGLVKGRVITEAMKRSAIDAISKYYSDKGYRAVAVNISEKKDTSLVNSQVLVFNVDKGEKIKISDIYFFGNTVPDAKLKKQMKGTKEMTRLTLFPPQDSFRLDAKKYTFSDYLNDKGFLSFTKTKEVLNPYVRLTFASAKFNEKKYQEDKEKLIEYYNSLGYRDAVIVADNPAQYNSKGNLVVSVKLSEGHKYYFGNITWQGNTKYNDSLLTTILGIKKGDVYNLDLLNKKLGKAQSADGGGISDLYSDEGYLFFQANAEETAIYNDTIDYKIHIQEGPVATWKNVRISGNEKTKEYVIRRELRTLPGEKYSRSDIIRSIREIANLGFFNQEKITPTPVPNPEDGTVDINWQVEEKSSDQLELSAGFGGGIGLTGTLGVSFNNFSIKNIFHKEAWDPLPVGDGQKLSVRFQSNGRAYRSYNISFTEPWLGGKKRNSLSVGLYDTKYSNAYDYNPYSPTYGTYVRSKGDSSYFRTTGLSLGLGKQLKWPDDYFSFTTTLSYSRYKLKNYAISYNLYLKNDSIFNNGISNNLNIRFALQRSSVDAPIFPRSGSNFLMSLQLTPPWSLLDPNITTDINPYKWIEYHKWRFTGEWYVPLGRARGADKNQQFVLKAAAKYGFIGRYNHNLQISPFERFQLGDAGLSNSYALLGYDIISQRGYPVYENSNPKINPDQTGASQYFTIFNKYTLELRYPLSLNPSSTIYGLAFFEAANGWYNFKEYNPFQLRRSVGLGMRFYLPMFGLLGFDYGIGLDRLGPNTSLKDAGRFTFMLGYEPE</sequence>
<evidence type="ECO:0000256" key="4">
    <source>
        <dbReference type="ARBA" id="ARBA00022729"/>
    </source>
</evidence>
<dbReference type="Pfam" id="PF07244">
    <property type="entry name" value="POTRA"/>
    <property type="match status" value="5"/>
</dbReference>
<dbReference type="PANTHER" id="PTHR12815:SF47">
    <property type="entry name" value="TRANSLOCATION AND ASSEMBLY MODULE SUBUNIT TAMA"/>
    <property type="match status" value="1"/>
</dbReference>
<dbReference type="Gene3D" id="2.40.160.50">
    <property type="entry name" value="membrane protein fhac: a member of the omp85/tpsb transporter family"/>
    <property type="match status" value="1"/>
</dbReference>
<keyword evidence="9" id="KW-1185">Reference proteome</keyword>